<accession>A0AAE0LK28</accession>
<dbReference type="Proteomes" id="UP001190700">
    <property type="component" value="Unassembled WGS sequence"/>
</dbReference>
<dbReference type="Gene3D" id="3.40.710.10">
    <property type="entry name" value="DD-peptidase/beta-lactamase superfamily"/>
    <property type="match status" value="1"/>
</dbReference>
<feature type="domain" description="Beta-lactamase-related" evidence="3">
    <location>
        <begin position="137"/>
        <end position="490"/>
    </location>
</feature>
<dbReference type="InterPro" id="IPR051478">
    <property type="entry name" value="Beta-lactamase-like_AB/R"/>
</dbReference>
<dbReference type="InterPro" id="IPR012338">
    <property type="entry name" value="Beta-lactam/transpept-like"/>
</dbReference>
<keyword evidence="2" id="KW-1133">Transmembrane helix</keyword>
<evidence type="ECO:0000313" key="4">
    <source>
        <dbReference type="EMBL" id="KAK3287629.1"/>
    </source>
</evidence>
<gene>
    <name evidence="4" type="ORF">CYMTET_4873</name>
</gene>
<evidence type="ECO:0000259" key="3">
    <source>
        <dbReference type="Pfam" id="PF00144"/>
    </source>
</evidence>
<evidence type="ECO:0000256" key="1">
    <source>
        <dbReference type="ARBA" id="ARBA00038473"/>
    </source>
</evidence>
<keyword evidence="5" id="KW-1185">Reference proteome</keyword>
<dbReference type="PANTHER" id="PTHR22935">
    <property type="entry name" value="PENICILLIN-BINDING PROTEIN"/>
    <property type="match status" value="1"/>
</dbReference>
<comment type="similarity">
    <text evidence="1">Belongs to the beta-lactamase family.</text>
</comment>
<dbReference type="Pfam" id="PF00144">
    <property type="entry name" value="Beta-lactamase"/>
    <property type="match status" value="1"/>
</dbReference>
<keyword evidence="2" id="KW-0472">Membrane</keyword>
<dbReference type="InterPro" id="IPR001466">
    <property type="entry name" value="Beta-lactam-related"/>
</dbReference>
<evidence type="ECO:0000313" key="5">
    <source>
        <dbReference type="Proteomes" id="UP001190700"/>
    </source>
</evidence>
<comment type="caution">
    <text evidence="4">The sequence shown here is derived from an EMBL/GenBank/DDBJ whole genome shotgun (WGS) entry which is preliminary data.</text>
</comment>
<name>A0AAE0LK28_9CHLO</name>
<keyword evidence="2" id="KW-0812">Transmembrane</keyword>
<sequence>MPVQEIVPGPDRRDPRASGYVSLNEGQETWYTWLRKRTGRSGSDPSYPPSVTRKLKKLYAVIATLSLLLLVTWIAFIVVLTQAHFGTTNPDDGDTTEVPIPGLYTEMQCPRPVHATLPQPYPPSLTDIIEELDTALEALFNNFSAQSMTVAIQYDQRAKELASYGYGDVSKSQGSQVGLSTVYRIGTMSTVLTELLFGNLLSHVNQTNGLKLHPEHLVSDYFPEFAPGVPPDSRRRHPTVQDLALHTSGLPRYSPCRWGTPDCNITAQEACRRMANWTLLFEPGASVSYSNAGFSLLGAVMEEATNKTYQDLMKQYISKPLELEHTAVHPPIDTRYQASAYDANGNITGLESFGFDAPSAELWSNGNDLIQVLRSIFRGDVTTQTLPWGRAKASAKQEPYPQLETKSEVLKNPTAIPKNHTRYTAWGAPWEILTTQNPTLENYQMYDLVSKTGTTDGYNSLMIFDPDLKLGMVALMAEDGEPSSATSMPEALINLFALTILPKLYRFLEEIQTTQQQNHKELPYDPTIYIGKYAPSSSISGISIEVHFNQTSNMMYVSGLQATPSSQDEHALQWLHNSTFQLLPLASSPCFVNQADGPPYNLRFDVLGNDTGNAAGIIYVEGAGYDEHGLTLYRI</sequence>
<dbReference type="SUPFAM" id="SSF56601">
    <property type="entry name" value="beta-lactamase/transpeptidase-like"/>
    <property type="match status" value="1"/>
</dbReference>
<protein>
    <recommendedName>
        <fullName evidence="3">Beta-lactamase-related domain-containing protein</fullName>
    </recommendedName>
</protein>
<dbReference type="PANTHER" id="PTHR22935:SF95">
    <property type="entry name" value="BETA-LACTAMASE-LIKE 1-RELATED"/>
    <property type="match status" value="1"/>
</dbReference>
<dbReference type="EMBL" id="LGRX02000780">
    <property type="protein sequence ID" value="KAK3287629.1"/>
    <property type="molecule type" value="Genomic_DNA"/>
</dbReference>
<reference evidence="4 5" key="1">
    <citation type="journal article" date="2015" name="Genome Biol. Evol.">
        <title>Comparative Genomics of a Bacterivorous Green Alga Reveals Evolutionary Causalities and Consequences of Phago-Mixotrophic Mode of Nutrition.</title>
        <authorList>
            <person name="Burns J.A."/>
            <person name="Paasch A."/>
            <person name="Narechania A."/>
            <person name="Kim E."/>
        </authorList>
    </citation>
    <scope>NUCLEOTIDE SEQUENCE [LARGE SCALE GENOMIC DNA]</scope>
    <source>
        <strain evidence="4 5">PLY_AMNH</strain>
    </source>
</reference>
<organism evidence="4 5">
    <name type="scientific">Cymbomonas tetramitiformis</name>
    <dbReference type="NCBI Taxonomy" id="36881"/>
    <lineage>
        <taxon>Eukaryota</taxon>
        <taxon>Viridiplantae</taxon>
        <taxon>Chlorophyta</taxon>
        <taxon>Pyramimonadophyceae</taxon>
        <taxon>Pyramimonadales</taxon>
        <taxon>Pyramimonadaceae</taxon>
        <taxon>Cymbomonas</taxon>
    </lineage>
</organism>
<feature type="transmembrane region" description="Helical" evidence="2">
    <location>
        <begin position="58"/>
        <end position="80"/>
    </location>
</feature>
<dbReference type="AlphaFoldDB" id="A0AAE0LK28"/>
<proteinExistence type="inferred from homology"/>
<evidence type="ECO:0000256" key="2">
    <source>
        <dbReference type="SAM" id="Phobius"/>
    </source>
</evidence>